<dbReference type="GO" id="GO:0044715">
    <property type="term" value="F:8-oxo-dGDP phosphatase activity"/>
    <property type="evidence" value="ECO:0007669"/>
    <property type="project" value="TreeGrafter"/>
</dbReference>
<dbReference type="EMBL" id="CP034205">
    <property type="protein sequence ID" value="QBZ57157.1"/>
    <property type="molecule type" value="Genomic_DNA"/>
</dbReference>
<sequence length="341" mass="38601">MASQRLENIDHIRAVDAFPHPQINPEGYATYMQQYYTVVWRNDDAGTNHETQLGYMRRDVCHKIIEQVPKEIRGEVNVDESKGTVSLFQDFGSTPEERTPKVHAVSLYLRDHQVFPILKGWRNELWPVYGDDGKLLYSMERVTLSLLGAMRFGVHMTGYVKSPASKHGIKIWVPKRAVDKSSFPGMLDNTVAGGLMTDEDPFECIVREADEEASLPESVVRQGAQSVGTITYIYITDDRTGEAGYVYPECQWVYDLELPADGSVVPKPKDGEVESFRLCTVDEIREDMASGRFKPNCAAVLVDFFIRHGILTQQNEPHLDEIDRRLHRVISFPGPHLQAAS</sequence>
<reference evidence="1 2" key="1">
    <citation type="journal article" date="2019" name="Mol. Biol. Evol.">
        <title>Blast fungal genomes show frequent chromosomal changes, gene gains and losses, and effector gene turnover.</title>
        <authorList>
            <person name="Gomez Luciano L.B."/>
            <person name="Jason Tsai I."/>
            <person name="Chuma I."/>
            <person name="Tosa Y."/>
            <person name="Chen Y.H."/>
            <person name="Li J.Y."/>
            <person name="Li M.Y."/>
            <person name="Jade Lu M.Y."/>
            <person name="Nakayashiki H."/>
            <person name="Li W.H."/>
        </authorList>
    </citation>
    <scope>NUCLEOTIDE SEQUENCE [LARGE SCALE GENOMIC DNA]</scope>
    <source>
        <strain evidence="1">MZ5-1-6</strain>
    </source>
</reference>
<name>A0A4P7N3U8_PYROR</name>
<dbReference type="FunFam" id="3.90.79.10:FF:000019">
    <property type="entry name" value="Thiamin pyrophosphokinase, putative"/>
    <property type="match status" value="1"/>
</dbReference>
<dbReference type="PANTHER" id="PTHR13622">
    <property type="entry name" value="THIAMIN PYROPHOSPHOKINASE"/>
    <property type="match status" value="1"/>
</dbReference>
<dbReference type="AlphaFoldDB" id="A0A4P7N3U8"/>
<organism evidence="1 2">
    <name type="scientific">Pyricularia oryzae</name>
    <name type="common">Rice blast fungus</name>
    <name type="synonym">Magnaporthe oryzae</name>
    <dbReference type="NCBI Taxonomy" id="318829"/>
    <lineage>
        <taxon>Eukaryota</taxon>
        <taxon>Fungi</taxon>
        <taxon>Dikarya</taxon>
        <taxon>Ascomycota</taxon>
        <taxon>Pezizomycotina</taxon>
        <taxon>Sordariomycetes</taxon>
        <taxon>Sordariomycetidae</taxon>
        <taxon>Magnaporthales</taxon>
        <taxon>Pyriculariaceae</taxon>
        <taxon>Pyricularia</taxon>
    </lineage>
</organism>
<dbReference type="PROSITE" id="PS51462">
    <property type="entry name" value="NUDIX"/>
    <property type="match status" value="1"/>
</dbReference>
<dbReference type="CDD" id="cd03676">
    <property type="entry name" value="NUDIX_Tnr3_like"/>
    <property type="match status" value="1"/>
</dbReference>
<dbReference type="Pfam" id="PF15916">
    <property type="entry name" value="DUF4743"/>
    <property type="match status" value="1"/>
</dbReference>
<protein>
    <submittedName>
        <fullName evidence="1">Uncharacterized protein</fullName>
    </submittedName>
</protein>
<gene>
    <name evidence="1" type="ORF">PoMZ_02081</name>
</gene>
<dbReference type="SUPFAM" id="SSF55811">
    <property type="entry name" value="Nudix"/>
    <property type="match status" value="1"/>
</dbReference>
<evidence type="ECO:0000313" key="2">
    <source>
        <dbReference type="Proteomes" id="UP000294847"/>
    </source>
</evidence>
<dbReference type="InterPro" id="IPR031804">
    <property type="entry name" value="DUF4743"/>
</dbReference>
<dbReference type="InterPro" id="IPR000086">
    <property type="entry name" value="NUDIX_hydrolase_dom"/>
</dbReference>
<dbReference type="Pfam" id="PF00293">
    <property type="entry name" value="NUDIX"/>
    <property type="match status" value="1"/>
</dbReference>
<dbReference type="Gene3D" id="3.90.79.10">
    <property type="entry name" value="Nucleoside Triphosphate Pyrophosphohydrolase"/>
    <property type="match status" value="1"/>
</dbReference>
<dbReference type="Proteomes" id="UP000294847">
    <property type="component" value="Chromosome 2"/>
</dbReference>
<dbReference type="InterPro" id="IPR015797">
    <property type="entry name" value="NUDIX_hydrolase-like_dom_sf"/>
</dbReference>
<accession>A0A4P7N3U8</accession>
<evidence type="ECO:0000313" key="1">
    <source>
        <dbReference type="EMBL" id="QBZ57157.1"/>
    </source>
</evidence>
<proteinExistence type="predicted"/>
<dbReference type="PANTHER" id="PTHR13622:SF8">
    <property type="entry name" value="THIAMIN PYROPHOSPHOKINASE 1"/>
    <property type="match status" value="1"/>
</dbReference>